<organism evidence="1 2">
    <name type="scientific">Rubrivivax gelatinosus</name>
    <name type="common">Rhodocyclus gelatinosus</name>
    <name type="synonym">Rhodopseudomonas gelatinosa</name>
    <dbReference type="NCBI Taxonomy" id="28068"/>
    <lineage>
        <taxon>Bacteria</taxon>
        <taxon>Pseudomonadati</taxon>
        <taxon>Pseudomonadota</taxon>
        <taxon>Betaproteobacteria</taxon>
        <taxon>Burkholderiales</taxon>
        <taxon>Sphaerotilaceae</taxon>
        <taxon>Rubrivivax</taxon>
    </lineage>
</organism>
<gene>
    <name evidence="1" type="ORF">CKO43_02565</name>
</gene>
<comment type="caution">
    <text evidence="1">The sequence shown here is derived from an EMBL/GenBank/DDBJ whole genome shotgun (WGS) entry which is preliminary data.</text>
</comment>
<evidence type="ECO:0000313" key="1">
    <source>
        <dbReference type="EMBL" id="MBK1711662.1"/>
    </source>
</evidence>
<name>A0ABS1DS87_RUBGE</name>
<dbReference type="EMBL" id="NRRU01000005">
    <property type="protein sequence ID" value="MBK1711662.1"/>
    <property type="molecule type" value="Genomic_DNA"/>
</dbReference>
<sequence>MKQTDLLAVHQQEPLAARWFSLASYCLESGCNIVTYAPDSFRAEVGDVEEGQSRLTGFFEAKVQEDGSARWTWAWTEDDAPAGAVLSEDDGRSESWTRVLSDWRERAFPA</sequence>
<dbReference type="RefSeq" id="WP_200226571.1">
    <property type="nucleotide sequence ID" value="NZ_NRRT01000005.1"/>
</dbReference>
<evidence type="ECO:0000313" key="2">
    <source>
        <dbReference type="Proteomes" id="UP001041814"/>
    </source>
</evidence>
<reference evidence="1" key="1">
    <citation type="submission" date="2017-08" db="EMBL/GenBank/DDBJ databases">
        <authorList>
            <person name="Imhoff J.F."/>
            <person name="Rahn T."/>
            <person name="Kuenzel S."/>
            <person name="Neulinger S.C."/>
        </authorList>
    </citation>
    <scope>NUCLEOTIDE SEQUENCE</scope>
    <source>
        <strain evidence="1">IM 151</strain>
    </source>
</reference>
<protein>
    <submittedName>
        <fullName evidence="1">Uncharacterized protein</fullName>
    </submittedName>
</protein>
<reference evidence="1" key="2">
    <citation type="journal article" date="2020" name="Microorganisms">
        <title>Osmotic Adaptation and Compatible Solute Biosynthesis of Phototrophic Bacteria as Revealed from Genome Analyses.</title>
        <authorList>
            <person name="Imhoff J.F."/>
            <person name="Rahn T."/>
            <person name="Kunzel S."/>
            <person name="Keller A."/>
            <person name="Neulinger S.C."/>
        </authorList>
    </citation>
    <scope>NUCLEOTIDE SEQUENCE</scope>
    <source>
        <strain evidence="1">IM 151</strain>
    </source>
</reference>
<accession>A0ABS1DS87</accession>
<dbReference type="Proteomes" id="UP001041814">
    <property type="component" value="Unassembled WGS sequence"/>
</dbReference>
<proteinExistence type="predicted"/>
<keyword evidence="2" id="KW-1185">Reference proteome</keyword>